<gene>
    <name evidence="2" type="ORF">ALC57_17973</name>
</gene>
<feature type="compositionally biased region" description="Basic and acidic residues" evidence="1">
    <location>
        <begin position="31"/>
        <end position="40"/>
    </location>
</feature>
<feature type="compositionally biased region" description="Basic and acidic residues" evidence="1">
    <location>
        <begin position="10"/>
        <end position="19"/>
    </location>
</feature>
<feature type="region of interest" description="Disordered" evidence="1">
    <location>
        <begin position="1"/>
        <end position="49"/>
    </location>
</feature>
<proteinExistence type="predicted"/>
<name>A0A151ISK2_9HYME</name>
<evidence type="ECO:0000313" key="2">
    <source>
        <dbReference type="EMBL" id="KYN09850.1"/>
    </source>
</evidence>
<dbReference type="AlphaFoldDB" id="A0A151ISK2"/>
<dbReference type="Proteomes" id="UP000078492">
    <property type="component" value="Unassembled WGS sequence"/>
</dbReference>
<feature type="non-terminal residue" evidence="2">
    <location>
        <position position="1"/>
    </location>
</feature>
<organism evidence="2 3">
    <name type="scientific">Trachymyrmex cornetzi</name>
    <dbReference type="NCBI Taxonomy" id="471704"/>
    <lineage>
        <taxon>Eukaryota</taxon>
        <taxon>Metazoa</taxon>
        <taxon>Ecdysozoa</taxon>
        <taxon>Arthropoda</taxon>
        <taxon>Hexapoda</taxon>
        <taxon>Insecta</taxon>
        <taxon>Pterygota</taxon>
        <taxon>Neoptera</taxon>
        <taxon>Endopterygota</taxon>
        <taxon>Hymenoptera</taxon>
        <taxon>Apocrita</taxon>
        <taxon>Aculeata</taxon>
        <taxon>Formicoidea</taxon>
        <taxon>Formicidae</taxon>
        <taxon>Myrmicinae</taxon>
        <taxon>Trachymyrmex</taxon>
    </lineage>
</organism>
<keyword evidence="3" id="KW-1185">Reference proteome</keyword>
<reference evidence="2 3" key="1">
    <citation type="submission" date="2015-09" db="EMBL/GenBank/DDBJ databases">
        <title>Trachymyrmex cornetzi WGS genome.</title>
        <authorList>
            <person name="Nygaard S."/>
            <person name="Hu H."/>
            <person name="Boomsma J."/>
            <person name="Zhang G."/>
        </authorList>
    </citation>
    <scope>NUCLEOTIDE SEQUENCE [LARGE SCALE GENOMIC DNA]</scope>
    <source>
        <strain evidence="2">Tcor2-1</strain>
        <tissue evidence="2">Whole body</tissue>
    </source>
</reference>
<accession>A0A151ISK2</accession>
<dbReference type="EMBL" id="KQ981064">
    <property type="protein sequence ID" value="KYN09850.1"/>
    <property type="molecule type" value="Genomic_DNA"/>
</dbReference>
<evidence type="ECO:0000256" key="1">
    <source>
        <dbReference type="SAM" id="MobiDB-lite"/>
    </source>
</evidence>
<sequence>QDQIEETEDRNDPPNKENYIEYDASSEDEGQESKYNENNRSKNSRVKPTLTNIQTFKNNVIDSHDLLNEEPLHSGSQKLFERNKIPSLNPLILGEAKATKYEKYYHIALPINEGQREGPIGGFKSNHCSSKKFTKYY</sequence>
<protein>
    <submittedName>
        <fullName evidence="2">Uncharacterized protein</fullName>
    </submittedName>
</protein>
<evidence type="ECO:0000313" key="3">
    <source>
        <dbReference type="Proteomes" id="UP000078492"/>
    </source>
</evidence>